<protein>
    <submittedName>
        <fullName evidence="3">GAF and ANTAR domain-containing protein</fullName>
    </submittedName>
</protein>
<feature type="region of interest" description="Disordered" evidence="1">
    <location>
        <begin position="1"/>
        <end position="21"/>
    </location>
</feature>
<keyword evidence="4" id="KW-1185">Reference proteome</keyword>
<reference evidence="3" key="1">
    <citation type="journal article" date="2022" name="bioRxiv">
        <title>Discovery and biosynthetic assessment of Streptomyces ortus sp nov. isolated from a deep-sea sponge.</title>
        <authorList>
            <person name="Williams S.E."/>
        </authorList>
    </citation>
    <scope>NUCLEOTIDE SEQUENCE</scope>
    <source>
        <strain evidence="3">A15ISP2-DRY2</strain>
    </source>
</reference>
<evidence type="ECO:0000313" key="4">
    <source>
        <dbReference type="Proteomes" id="UP001165590"/>
    </source>
</evidence>
<dbReference type="SMART" id="SM00065">
    <property type="entry name" value="GAF"/>
    <property type="match status" value="1"/>
</dbReference>
<comment type="caution">
    <text evidence="3">The sequence shown here is derived from an EMBL/GenBank/DDBJ whole genome shotgun (WGS) entry which is preliminary data.</text>
</comment>
<dbReference type="Proteomes" id="UP001165590">
    <property type="component" value="Unassembled WGS sequence"/>
</dbReference>
<feature type="domain" description="ANTAR" evidence="2">
    <location>
        <begin position="182"/>
        <end position="243"/>
    </location>
</feature>
<accession>A0ABT3V5J0</accession>
<dbReference type="EMBL" id="JAIFZO010000002">
    <property type="protein sequence ID" value="MCX4235239.1"/>
    <property type="molecule type" value="Genomic_DNA"/>
</dbReference>
<gene>
    <name evidence="3" type="ORF">K3769_21090</name>
</gene>
<dbReference type="InterPro" id="IPR005561">
    <property type="entry name" value="ANTAR"/>
</dbReference>
<dbReference type="PROSITE" id="PS50921">
    <property type="entry name" value="ANTAR"/>
    <property type="match status" value="1"/>
</dbReference>
<evidence type="ECO:0000259" key="2">
    <source>
        <dbReference type="PROSITE" id="PS50921"/>
    </source>
</evidence>
<dbReference type="InterPro" id="IPR029016">
    <property type="entry name" value="GAF-like_dom_sf"/>
</dbReference>
<sequence>MPSGDEDHAEDHARDGTPCPADGPTSLLSCAARAARTGLGLRGLPAGLARLLGLDFLALSAVTHSGLPELVWDEPSGGLGAELEELQFALGDGPTLEAAPRSRPLAEPDLAATDPARWPAFLPEAVNTAVRAVVAVPLLLGVATVGVLTGYRTAPGALTDTQWRDLRRLSRTLVALLLDTADAAPADETGPRSDLVLRRAEIHQATGYLSDRLGIPPAQALLRLRSYALGHTIPLTTLARALLTGRLPPESLDE</sequence>
<dbReference type="SUPFAM" id="SSF55781">
    <property type="entry name" value="GAF domain-like"/>
    <property type="match status" value="1"/>
</dbReference>
<evidence type="ECO:0000256" key="1">
    <source>
        <dbReference type="SAM" id="MobiDB-lite"/>
    </source>
</evidence>
<feature type="compositionally biased region" description="Basic and acidic residues" evidence="1">
    <location>
        <begin position="1"/>
        <end position="15"/>
    </location>
</feature>
<dbReference type="InterPro" id="IPR003018">
    <property type="entry name" value="GAF"/>
</dbReference>
<dbReference type="RefSeq" id="WP_267027954.1">
    <property type="nucleotide sequence ID" value="NZ_JAIFZO010000002.1"/>
</dbReference>
<organism evidence="3 4">
    <name type="scientific">Streptomyces ortus</name>
    <dbReference type="NCBI Taxonomy" id="2867268"/>
    <lineage>
        <taxon>Bacteria</taxon>
        <taxon>Bacillati</taxon>
        <taxon>Actinomycetota</taxon>
        <taxon>Actinomycetes</taxon>
        <taxon>Kitasatosporales</taxon>
        <taxon>Streptomycetaceae</taxon>
        <taxon>Streptomyces</taxon>
    </lineage>
</organism>
<dbReference type="SMART" id="SM01012">
    <property type="entry name" value="ANTAR"/>
    <property type="match status" value="1"/>
</dbReference>
<evidence type="ECO:0000313" key="3">
    <source>
        <dbReference type="EMBL" id="MCX4235239.1"/>
    </source>
</evidence>
<dbReference type="Gene3D" id="3.30.450.40">
    <property type="match status" value="1"/>
</dbReference>
<proteinExistence type="predicted"/>
<name>A0ABT3V5J0_9ACTN</name>